<evidence type="ECO:0000313" key="2">
    <source>
        <dbReference type="Proteomes" id="UP000749559"/>
    </source>
</evidence>
<evidence type="ECO:0000313" key="1">
    <source>
        <dbReference type="EMBL" id="CAH1792779.1"/>
    </source>
</evidence>
<feature type="non-terminal residue" evidence="1">
    <location>
        <position position="99"/>
    </location>
</feature>
<comment type="caution">
    <text evidence="1">The sequence shown here is derived from an EMBL/GenBank/DDBJ whole genome shotgun (WGS) entry which is preliminary data.</text>
</comment>
<accession>A0A8S4PIB2</accession>
<organism evidence="1 2">
    <name type="scientific">Owenia fusiformis</name>
    <name type="common">Polychaete worm</name>
    <dbReference type="NCBI Taxonomy" id="6347"/>
    <lineage>
        <taxon>Eukaryota</taxon>
        <taxon>Metazoa</taxon>
        <taxon>Spiralia</taxon>
        <taxon>Lophotrochozoa</taxon>
        <taxon>Annelida</taxon>
        <taxon>Polychaeta</taxon>
        <taxon>Sedentaria</taxon>
        <taxon>Canalipalpata</taxon>
        <taxon>Sabellida</taxon>
        <taxon>Oweniida</taxon>
        <taxon>Oweniidae</taxon>
        <taxon>Owenia</taxon>
    </lineage>
</organism>
<protein>
    <submittedName>
        <fullName evidence="1">Uncharacterized protein</fullName>
    </submittedName>
</protein>
<dbReference type="AlphaFoldDB" id="A0A8S4PIB2"/>
<name>A0A8S4PIB2_OWEFU</name>
<sequence length="99" mass="10952">ETLYMGGVVTPSTLQIQSLGVYTIHGDYHNSRPVYIHESGKYYLYYQINGFWAVNNIIGSFNVIIKIHSSSLLPQDTTGPVYAAGGLMDNITISSYTNT</sequence>
<dbReference type="EMBL" id="CAIIXF020000008">
    <property type="protein sequence ID" value="CAH1792779.1"/>
    <property type="molecule type" value="Genomic_DNA"/>
</dbReference>
<feature type="non-terminal residue" evidence="1">
    <location>
        <position position="1"/>
    </location>
</feature>
<proteinExistence type="predicted"/>
<keyword evidence="2" id="KW-1185">Reference proteome</keyword>
<dbReference type="Proteomes" id="UP000749559">
    <property type="component" value="Unassembled WGS sequence"/>
</dbReference>
<reference evidence="1" key="1">
    <citation type="submission" date="2022-03" db="EMBL/GenBank/DDBJ databases">
        <authorList>
            <person name="Martin C."/>
        </authorList>
    </citation>
    <scope>NUCLEOTIDE SEQUENCE</scope>
</reference>
<gene>
    <name evidence="1" type="ORF">OFUS_LOCUS17709</name>
</gene>